<sequence>MIHLRHPLRNILLLFSILLITPRLFGETVLLKSGERAYGTVIDQDPESVTIIREGKRERLAKNKILKIVFKEIKDEQEIAKIVENERKKLNKEGKRNEREEQADMIYLEQMIKENSYKIVQKRLALLEKYLEERDGDWERYISAKRNPWEPVWKSALLPGWGQSTMRQGEWSSTYSTLFFASLVAYFALDAAEKDRADAYNKKIFKTFEQKFTLGFLPSGFVPASTLEQYDQIQTIKTLDSLSSIRSDEAQYKNAKHAALGVAAGIYVIQLVHSYFSGKAWAAHNVIETPAGESVREGFGIRGNPLVSKEIAGGIKSIDVGGQILYSVFF</sequence>
<evidence type="ECO:0000313" key="7">
    <source>
        <dbReference type="EMBL" id="PJZ92943.1"/>
    </source>
</evidence>
<reference evidence="6" key="3">
    <citation type="submission" date="2023-10" db="EMBL/GenBank/DDBJ databases">
        <authorList>
            <person name="Picardeau M."/>
            <person name="Thibeaux R."/>
        </authorList>
    </citation>
    <scope>NUCLEOTIDE SEQUENCE</scope>
    <source>
        <strain evidence="6">ATI7-C-A5</strain>
    </source>
</reference>
<dbReference type="AlphaFoldDB" id="A0A2N0BFT9"/>
<evidence type="ECO:0000313" key="6">
    <source>
        <dbReference type="EMBL" id="MDV6236850.1"/>
    </source>
</evidence>
<keyword evidence="4" id="KW-0175">Coiled coil</keyword>
<evidence type="ECO:0000256" key="1">
    <source>
        <dbReference type="ARBA" id="ARBA00022741"/>
    </source>
</evidence>
<gene>
    <name evidence="6" type="ORF">CH379_014570</name>
    <name evidence="7" type="ORF">CH379_10415</name>
</gene>
<protein>
    <submittedName>
        <fullName evidence="6">DUF5683 domain-containing protein</fullName>
    </submittedName>
</protein>
<evidence type="ECO:0000256" key="3">
    <source>
        <dbReference type="PROSITE-ProRule" id="PRU00492"/>
    </source>
</evidence>
<evidence type="ECO:0000313" key="8">
    <source>
        <dbReference type="Proteomes" id="UP000232122"/>
    </source>
</evidence>
<dbReference type="OrthoDB" id="340606at2"/>
<evidence type="ECO:0000256" key="4">
    <source>
        <dbReference type="SAM" id="Coils"/>
    </source>
</evidence>
<keyword evidence="1 3" id="KW-0547">Nucleotide-binding</keyword>
<evidence type="ECO:0000259" key="5">
    <source>
        <dbReference type="PROSITE" id="PS51161"/>
    </source>
</evidence>
<dbReference type="PROSITE" id="PS51161">
    <property type="entry name" value="ATP_CONE"/>
    <property type="match status" value="1"/>
</dbReference>
<accession>A0A2N0B8Y6</accession>
<comment type="caution">
    <text evidence="7">The sequence shown here is derived from an EMBL/GenBank/DDBJ whole genome shotgun (WGS) entry which is preliminary data.</text>
</comment>
<feature type="coiled-coil region" evidence="4">
    <location>
        <begin position="73"/>
        <end position="103"/>
    </location>
</feature>
<keyword evidence="8" id="KW-1185">Reference proteome</keyword>
<dbReference type="EMBL" id="NPEF01000093">
    <property type="protein sequence ID" value="PJZ92943.1"/>
    <property type="molecule type" value="Genomic_DNA"/>
</dbReference>
<reference evidence="7" key="1">
    <citation type="submission" date="2017-07" db="EMBL/GenBank/DDBJ databases">
        <title>Leptospira spp. isolated from tropical soils.</title>
        <authorList>
            <person name="Thibeaux R."/>
            <person name="Iraola G."/>
            <person name="Ferres I."/>
            <person name="Bierque E."/>
            <person name="Girault D."/>
            <person name="Soupe-Gilbert M.-E."/>
            <person name="Picardeau M."/>
            <person name="Goarant C."/>
        </authorList>
    </citation>
    <scope>NUCLEOTIDE SEQUENCE [LARGE SCALE GENOMIC DNA]</scope>
    <source>
        <strain evidence="7">ATI7-C-A5</strain>
    </source>
</reference>
<evidence type="ECO:0000256" key="2">
    <source>
        <dbReference type="ARBA" id="ARBA00022840"/>
    </source>
</evidence>
<reference evidence="6 8" key="2">
    <citation type="journal article" date="2018" name="Microb. Genom.">
        <title>Deciphering the unexplored Leptospira diversity from soils uncovers genomic evolution to virulence.</title>
        <authorList>
            <person name="Thibeaux R."/>
            <person name="Iraola G."/>
            <person name="Ferres I."/>
            <person name="Bierque E."/>
            <person name="Girault D."/>
            <person name="Soupe-Gilbert M.E."/>
            <person name="Picardeau M."/>
            <person name="Goarant C."/>
        </authorList>
    </citation>
    <scope>NUCLEOTIDE SEQUENCE [LARGE SCALE GENOMIC DNA]</scope>
    <source>
        <strain evidence="6 8">ATI7-C-A5</strain>
    </source>
</reference>
<name>A0A2N0BFT9_9LEPT</name>
<dbReference type="InterPro" id="IPR005144">
    <property type="entry name" value="ATP-cone_dom"/>
</dbReference>
<organism evidence="7">
    <name type="scientific">Leptospira ellisii</name>
    <dbReference type="NCBI Taxonomy" id="2023197"/>
    <lineage>
        <taxon>Bacteria</taxon>
        <taxon>Pseudomonadati</taxon>
        <taxon>Spirochaetota</taxon>
        <taxon>Spirochaetia</taxon>
        <taxon>Leptospirales</taxon>
        <taxon>Leptospiraceae</taxon>
        <taxon>Leptospira</taxon>
    </lineage>
</organism>
<dbReference type="Proteomes" id="UP000232122">
    <property type="component" value="Unassembled WGS sequence"/>
</dbReference>
<dbReference type="NCBIfam" id="NF047433">
    <property type="entry name" value="Lepto_7_Nterm"/>
    <property type="match status" value="1"/>
</dbReference>
<dbReference type="GO" id="GO:0005524">
    <property type="term" value="F:ATP binding"/>
    <property type="evidence" value="ECO:0007669"/>
    <property type="project" value="UniProtKB-UniRule"/>
</dbReference>
<keyword evidence="2 3" id="KW-0067">ATP-binding</keyword>
<feature type="domain" description="ATP-cone" evidence="5">
    <location>
        <begin position="49"/>
        <end position="135"/>
    </location>
</feature>
<accession>A0A2N0BFT9</accession>
<dbReference type="RefSeq" id="WP_100748304.1">
    <property type="nucleotide sequence ID" value="NZ_NPEF02000017.1"/>
</dbReference>
<proteinExistence type="predicted"/>
<dbReference type="EMBL" id="NPEF02000017">
    <property type="protein sequence ID" value="MDV6236850.1"/>
    <property type="molecule type" value="Genomic_DNA"/>
</dbReference>